<dbReference type="RefSeq" id="WP_179518267.1">
    <property type="nucleotide sequence ID" value="NZ_JACCAC010000001.1"/>
</dbReference>
<proteinExistence type="predicted"/>
<reference evidence="2 3" key="1">
    <citation type="submission" date="2020-07" db="EMBL/GenBank/DDBJ databases">
        <title>Sequencing the genomes of 1000 actinobacteria strains.</title>
        <authorList>
            <person name="Klenk H.-P."/>
        </authorList>
    </citation>
    <scope>NUCLEOTIDE SEQUENCE [LARGE SCALE GENOMIC DNA]</scope>
    <source>
        <strain evidence="2 3">DSM 24552</strain>
    </source>
</reference>
<dbReference type="EMBL" id="JACCAC010000001">
    <property type="protein sequence ID" value="NYG55904.1"/>
    <property type="molecule type" value="Genomic_DNA"/>
</dbReference>
<organism evidence="2 3">
    <name type="scientific">Nocardioides perillae</name>
    <dbReference type="NCBI Taxonomy" id="1119534"/>
    <lineage>
        <taxon>Bacteria</taxon>
        <taxon>Bacillati</taxon>
        <taxon>Actinomycetota</taxon>
        <taxon>Actinomycetes</taxon>
        <taxon>Propionibacteriales</taxon>
        <taxon>Nocardioidaceae</taxon>
        <taxon>Nocardioides</taxon>
    </lineage>
</organism>
<gene>
    <name evidence="2" type="ORF">BJ989_002208</name>
</gene>
<name>A0A7Y9USJ6_9ACTN</name>
<accession>A0A7Y9USJ6</accession>
<evidence type="ECO:0000313" key="2">
    <source>
        <dbReference type="EMBL" id="NYG55904.1"/>
    </source>
</evidence>
<keyword evidence="3" id="KW-1185">Reference proteome</keyword>
<protein>
    <submittedName>
        <fullName evidence="2">Uncharacterized protein</fullName>
    </submittedName>
</protein>
<feature type="region of interest" description="Disordered" evidence="1">
    <location>
        <begin position="1"/>
        <end position="25"/>
    </location>
</feature>
<evidence type="ECO:0000256" key="1">
    <source>
        <dbReference type="SAM" id="MobiDB-lite"/>
    </source>
</evidence>
<dbReference type="InterPro" id="IPR024248">
    <property type="entry name" value="DUF2695"/>
</dbReference>
<evidence type="ECO:0000313" key="3">
    <source>
        <dbReference type="Proteomes" id="UP000544110"/>
    </source>
</evidence>
<sequence>MGTEVTGGPAVPARGGGGASGVAGPSVELQPDPLVGECVLCFTARVVGEHGCDGTLRWIGRFRELAAPAATGVEARLARRGEPCDGRVVLDGWRLTREACVRDVHTDELSVPDPMPWCLGVRPGSSRPCGLWELSRPGARGVVVGRHGNGCRWPPRRAA</sequence>
<dbReference type="AlphaFoldDB" id="A0A7Y9USJ6"/>
<comment type="caution">
    <text evidence="2">The sequence shown here is derived from an EMBL/GenBank/DDBJ whole genome shotgun (WGS) entry which is preliminary data.</text>
</comment>
<dbReference type="Proteomes" id="UP000544110">
    <property type="component" value="Unassembled WGS sequence"/>
</dbReference>
<dbReference type="Pfam" id="PF10905">
    <property type="entry name" value="DUF2695"/>
    <property type="match status" value="1"/>
</dbReference>